<proteinExistence type="predicted"/>
<evidence type="ECO:0000256" key="1">
    <source>
        <dbReference type="SAM" id="MobiDB-lite"/>
    </source>
</evidence>
<organism evidence="2 3">
    <name type="scientific">Pseudocercospora fuligena</name>
    <dbReference type="NCBI Taxonomy" id="685502"/>
    <lineage>
        <taxon>Eukaryota</taxon>
        <taxon>Fungi</taxon>
        <taxon>Dikarya</taxon>
        <taxon>Ascomycota</taxon>
        <taxon>Pezizomycotina</taxon>
        <taxon>Dothideomycetes</taxon>
        <taxon>Dothideomycetidae</taxon>
        <taxon>Mycosphaerellales</taxon>
        <taxon>Mycosphaerellaceae</taxon>
        <taxon>Pseudocercospora</taxon>
    </lineage>
</organism>
<gene>
    <name evidence="2" type="ORF">HII31_08142</name>
</gene>
<keyword evidence="3" id="KW-1185">Reference proteome</keyword>
<dbReference type="AlphaFoldDB" id="A0A8H6RG20"/>
<feature type="non-terminal residue" evidence="2">
    <location>
        <position position="1"/>
    </location>
</feature>
<reference evidence="2" key="1">
    <citation type="submission" date="2020-04" db="EMBL/GenBank/DDBJ databases">
        <title>Draft genome resource of the tomato pathogen Pseudocercospora fuligena.</title>
        <authorList>
            <person name="Zaccaron A."/>
        </authorList>
    </citation>
    <scope>NUCLEOTIDE SEQUENCE</scope>
    <source>
        <strain evidence="2">PF001</strain>
    </source>
</reference>
<protein>
    <submittedName>
        <fullName evidence="2">Uncharacterized protein</fullName>
    </submittedName>
</protein>
<evidence type="ECO:0000313" key="3">
    <source>
        <dbReference type="Proteomes" id="UP000660729"/>
    </source>
</evidence>
<feature type="compositionally biased region" description="Basic and acidic residues" evidence="1">
    <location>
        <begin position="37"/>
        <end position="49"/>
    </location>
</feature>
<dbReference type="EMBL" id="JABCIY010000169">
    <property type="protein sequence ID" value="KAF7190428.1"/>
    <property type="molecule type" value="Genomic_DNA"/>
</dbReference>
<comment type="caution">
    <text evidence="2">The sequence shown here is derived from an EMBL/GenBank/DDBJ whole genome shotgun (WGS) entry which is preliminary data.</text>
</comment>
<name>A0A8H6RG20_9PEZI</name>
<sequence length="74" mass="8241">MFLRRAAPALAKRAVLRQPMIQRSLAVSARKSTPMPPERKRRTEQEKGLTDNTAFGCESESMSAALVAQLIRTL</sequence>
<feature type="region of interest" description="Disordered" evidence="1">
    <location>
        <begin position="25"/>
        <end position="55"/>
    </location>
</feature>
<dbReference type="Proteomes" id="UP000660729">
    <property type="component" value="Unassembled WGS sequence"/>
</dbReference>
<evidence type="ECO:0000313" key="2">
    <source>
        <dbReference type="EMBL" id="KAF7190428.1"/>
    </source>
</evidence>
<accession>A0A8H6RG20</accession>